<dbReference type="InterPro" id="IPR012337">
    <property type="entry name" value="RNaseH-like_sf"/>
</dbReference>
<dbReference type="InterPro" id="IPR036397">
    <property type="entry name" value="RNaseH_sf"/>
</dbReference>
<reference evidence="2" key="1">
    <citation type="submission" date="2006-03" db="EMBL/GenBank/DDBJ databases">
        <authorList>
            <person name="Lin S."/>
            <person name="Dixon R."/>
            <person name="May G."/>
            <person name="Sumner L."/>
            <person name="Gonzales B."/>
            <person name="Cook D."/>
            <person name="Kim D."/>
            <person name="Young N."/>
            <person name="Cannon S."/>
            <person name="Roe B.A."/>
        </authorList>
    </citation>
    <scope>NUCLEOTIDE SEQUENCE</scope>
</reference>
<reference evidence="2" key="2">
    <citation type="submission" date="2007-04" db="EMBL/GenBank/DDBJ databases">
        <authorList>
            <consortium name="The International Medicago Genome Annotation Group"/>
        </authorList>
    </citation>
    <scope>NUCLEOTIDE SEQUENCE</scope>
</reference>
<accession>Q1RU93</accession>
<dbReference type="GO" id="GO:0003676">
    <property type="term" value="F:nucleic acid binding"/>
    <property type="evidence" value="ECO:0007669"/>
    <property type="project" value="InterPro"/>
</dbReference>
<gene>
    <name evidence="2" type="ORF">MtrDRAFT_AC153123g43v2</name>
</gene>
<dbReference type="GO" id="GO:0004527">
    <property type="term" value="F:exonuclease activity"/>
    <property type="evidence" value="ECO:0007669"/>
    <property type="project" value="UniProtKB-KW"/>
</dbReference>
<keyword evidence="2" id="KW-0808">Transferase</keyword>
<dbReference type="InterPro" id="IPR043502">
    <property type="entry name" value="DNA/RNA_pol_sf"/>
</dbReference>
<dbReference type="Pfam" id="PF03372">
    <property type="entry name" value="Exo_endo_phos"/>
    <property type="match status" value="1"/>
</dbReference>
<keyword evidence="2" id="KW-0255">Endonuclease</keyword>
<dbReference type="Gene3D" id="3.60.10.10">
    <property type="entry name" value="Endonuclease/exonuclease/phosphatase"/>
    <property type="match status" value="1"/>
</dbReference>
<dbReference type="InterPro" id="IPR044730">
    <property type="entry name" value="RNase_H-like_dom_plant"/>
</dbReference>
<dbReference type="GO" id="GO:0003964">
    <property type="term" value="F:RNA-directed DNA polymerase activity"/>
    <property type="evidence" value="ECO:0007669"/>
    <property type="project" value="UniProtKB-KW"/>
</dbReference>
<feature type="domain" description="Reverse transcriptase" evidence="1">
    <location>
        <begin position="487"/>
        <end position="754"/>
    </location>
</feature>
<dbReference type="SUPFAM" id="SSF56219">
    <property type="entry name" value="DNase I-like"/>
    <property type="match status" value="1"/>
</dbReference>
<protein>
    <submittedName>
        <fullName evidence="2">RNA-directed DNA polymerase (Reverse transcriptase); Ribonuclease H; Endonuclease/exonuclease/phosphatase</fullName>
    </submittedName>
</protein>
<organism evidence="2">
    <name type="scientific">Medicago truncatula</name>
    <name type="common">Barrel medic</name>
    <name type="synonym">Medicago tribuloides</name>
    <dbReference type="NCBI Taxonomy" id="3880"/>
    <lineage>
        <taxon>Eukaryota</taxon>
        <taxon>Viridiplantae</taxon>
        <taxon>Streptophyta</taxon>
        <taxon>Embryophyta</taxon>
        <taxon>Tracheophyta</taxon>
        <taxon>Spermatophyta</taxon>
        <taxon>Magnoliopsida</taxon>
        <taxon>eudicotyledons</taxon>
        <taxon>Gunneridae</taxon>
        <taxon>Pentapetalae</taxon>
        <taxon>rosids</taxon>
        <taxon>fabids</taxon>
        <taxon>Fabales</taxon>
        <taxon>Fabaceae</taxon>
        <taxon>Papilionoideae</taxon>
        <taxon>50 kb inversion clade</taxon>
        <taxon>NPAAA clade</taxon>
        <taxon>Hologalegina</taxon>
        <taxon>IRL clade</taxon>
        <taxon>Trifolieae</taxon>
        <taxon>Medicago</taxon>
    </lineage>
</organism>
<dbReference type="EMBL" id="AC153123">
    <property type="protein sequence ID" value="ABE87589.2"/>
    <property type="molecule type" value="Genomic_DNA"/>
</dbReference>
<dbReference type="SUPFAM" id="SSF53098">
    <property type="entry name" value="Ribonuclease H-like"/>
    <property type="match status" value="1"/>
</dbReference>
<keyword evidence="2" id="KW-0269">Exonuclease</keyword>
<keyword evidence="2" id="KW-0540">Nuclease</keyword>
<dbReference type="InterPro" id="IPR036691">
    <property type="entry name" value="Endo/exonu/phosph_ase_sf"/>
</dbReference>
<dbReference type="Pfam" id="PF00078">
    <property type="entry name" value="RVT_1"/>
    <property type="match status" value="1"/>
</dbReference>
<name>Q1RU93_MEDTR</name>
<proteinExistence type="predicted"/>
<dbReference type="Gene3D" id="3.30.420.10">
    <property type="entry name" value="Ribonuclease H-like superfamily/Ribonuclease H"/>
    <property type="match status" value="1"/>
</dbReference>
<keyword evidence="2" id="KW-0378">Hydrolase</keyword>
<dbReference type="Pfam" id="PF13456">
    <property type="entry name" value="RVT_3"/>
    <property type="match status" value="1"/>
</dbReference>
<sequence>MIILYWTVRGIDNVDTKIALKNFFNCHKPLLIFVAEPMIAFESVPPWYWDSIGVSKYCVNGREILQPNLWALWGREVSAIVMFISDQCIALEISCHQSTVYVAAVYASTFYLKRRQLWAELTNLQGCFQGPWLFIGDFNAVLGAHEKRRRRPPPPLSCIDFMNWSNANLLHHLPTLGAFYTWSNGRLGSDNVALRLDRAICNEEWVNFWRSSSCSALGNSALVRHQSDHHPLLMSMDFCTSQRSGNFKFFKTWTEHEDCRRIVAENWSKHTRGHGMTRLQAKLKHMKQVFRHWNRTVFGDVDRKVRMAVEEVNRIQQIIDSVGFSDQLYAQELEAHLILTKALHYQDELWREKLRDQRFIHGDRNTAYFHRISKVRATKNTISFLQDGDAVITDPARIEVHVLNYFQAIFSVDNSCIQNDLVVDTIPSLVSNVDNNSLLRLPLWGEVKNAVFTLNGDGAPGPNGFGGHFYQTYWDIVGADVIQSVQDFFISGQLAQNINSNLIVLIPKVPGARVMGDYRPIALANFQFKIISKILADRLADITMRIISVEQRGFIRDRDISKCVILASEAINLLEKRQYGGNVALKVDIAKAFDTLDWNFLLAVLQRFGFDEKFVHWILVILQSARLSVLVNGKAVGFFTCSHGVRQGDPLSPLLFCLVEEVLSRALSMAATDGQLIPMSYCRGVSFPTHILYADDVLIFCTGTKRNIRRLIKIFSQYSEVSGQLINNAKSRFFTSAMTGSRVQMISSLLGFNVGSLPFTYLGCPIFRGKPKVCTVSWKILCRPWSEGGLDIKSTRLINNAAMLKLAWNLLSSNSQWAVLLKRRFFSQGQPIRYFVKSSVWHGVKNHMSILRQNKLWIVGTGDRINLWTNNWLGEPLVTLFNIDPFFHASFTGKVSEVIVNGNWDLPASLLVPEVTSRLASITLPRTELPDSLVWTHSADGQLTSKHAVSFLRNAFRFQSQLQSIQSAKARIHSLIAMSGNVSTGKCLHSDSAILEEFSVSPRHRKYKDIILVLWKNPSPPLLKVNTDGSVVGGLAACGGLFRDSSGSFLGAFSCNIGLASVFHAETLAFILALEHAAHHGWRNLWLESDSTSALMIFSNSSLVQWLLRNRWHNAQRLGIQVISSHILHEGNRCADNLANMGHGIQGSIWLETLPTELHLDFYRDRIVNGHTYDTFHEACSALGLLDDDREFIDGITENCELGLGNQLRWLFVHLLTTSTMTSPDIVWDATWQLLSDGILLNVGSV</sequence>
<dbReference type="AlphaFoldDB" id="Q1RU93"/>
<dbReference type="SUPFAM" id="SSF56672">
    <property type="entry name" value="DNA/RNA polymerases"/>
    <property type="match status" value="1"/>
</dbReference>
<dbReference type="InterPro" id="IPR002156">
    <property type="entry name" value="RNaseH_domain"/>
</dbReference>
<dbReference type="GO" id="GO:0004523">
    <property type="term" value="F:RNA-DNA hybrid ribonuclease activity"/>
    <property type="evidence" value="ECO:0007669"/>
    <property type="project" value="InterPro"/>
</dbReference>
<evidence type="ECO:0000313" key="2">
    <source>
        <dbReference type="EMBL" id="ABE87589.2"/>
    </source>
</evidence>
<keyword evidence="2" id="KW-0695">RNA-directed DNA polymerase</keyword>
<dbReference type="InterPro" id="IPR005135">
    <property type="entry name" value="Endo/exonuclease/phosphatase"/>
</dbReference>
<keyword evidence="2" id="KW-0548">Nucleotidyltransferase</keyword>
<evidence type="ECO:0000259" key="1">
    <source>
        <dbReference type="PROSITE" id="PS50878"/>
    </source>
</evidence>
<dbReference type="CDD" id="cd06222">
    <property type="entry name" value="RNase_H_like"/>
    <property type="match status" value="1"/>
</dbReference>
<dbReference type="CDD" id="cd01650">
    <property type="entry name" value="RT_nLTR_like"/>
    <property type="match status" value="1"/>
</dbReference>
<dbReference type="PROSITE" id="PS50878">
    <property type="entry name" value="RT_POL"/>
    <property type="match status" value="1"/>
</dbReference>
<dbReference type="InterPro" id="IPR000477">
    <property type="entry name" value="RT_dom"/>
</dbReference>
<dbReference type="PANTHER" id="PTHR19446">
    <property type="entry name" value="REVERSE TRANSCRIPTASES"/>
    <property type="match status" value="1"/>
</dbReference>